<dbReference type="Gene3D" id="1.25.10.10">
    <property type="entry name" value="Leucine-rich Repeat Variant"/>
    <property type="match status" value="1"/>
</dbReference>
<proteinExistence type="predicted"/>
<dbReference type="Proteomes" id="UP000291343">
    <property type="component" value="Unassembled WGS sequence"/>
</dbReference>
<reference evidence="2 3" key="1">
    <citation type="journal article" date="2017" name="Gigascience">
        <title>Genome sequence of the small brown planthopper, Laodelphax striatellus.</title>
        <authorList>
            <person name="Zhu J."/>
            <person name="Jiang F."/>
            <person name="Wang X."/>
            <person name="Yang P."/>
            <person name="Bao Y."/>
            <person name="Zhao W."/>
            <person name="Wang W."/>
            <person name="Lu H."/>
            <person name="Wang Q."/>
            <person name="Cui N."/>
            <person name="Li J."/>
            <person name="Chen X."/>
            <person name="Luo L."/>
            <person name="Yu J."/>
            <person name="Kang L."/>
            <person name="Cui F."/>
        </authorList>
    </citation>
    <scope>NUCLEOTIDE SEQUENCE [LARGE SCALE GENOMIC DNA]</scope>
    <source>
        <strain evidence="2">Lst14</strain>
    </source>
</reference>
<gene>
    <name evidence="2" type="ORF">LSTR_LSTR012692</name>
</gene>
<dbReference type="AlphaFoldDB" id="A0A482XBN1"/>
<evidence type="ECO:0000313" key="3">
    <source>
        <dbReference type="Proteomes" id="UP000291343"/>
    </source>
</evidence>
<dbReference type="SUPFAM" id="SSF48371">
    <property type="entry name" value="ARM repeat"/>
    <property type="match status" value="1"/>
</dbReference>
<keyword evidence="3" id="KW-1185">Reference proteome</keyword>
<dbReference type="Pfam" id="PF03810">
    <property type="entry name" value="IBN_N"/>
    <property type="match status" value="1"/>
</dbReference>
<accession>A0A482XBN1</accession>
<dbReference type="GO" id="GO:0006886">
    <property type="term" value="P:intracellular protein transport"/>
    <property type="evidence" value="ECO:0007669"/>
    <property type="project" value="InterPro"/>
</dbReference>
<dbReference type="InParanoid" id="A0A482XBN1"/>
<sequence length="159" mass="17932">MDERDCTWSVEDPEVISSLCNVLVSSSNPQVRQYAAVLLRKRLSKSQHWTRLSAEAKTGIKEGLIQVLVKEQEKVVKNAIVQLIGTIMKLESCKLGWPEMMECLKMWINSSAIEEKGAIYTCPYVQSNVSVKKVACIVATPAAYMPLRLPLRRSYRTEA</sequence>
<dbReference type="OrthoDB" id="7862313at2759"/>
<protein>
    <recommendedName>
        <fullName evidence="1">Importin N-terminal domain-containing protein</fullName>
    </recommendedName>
</protein>
<dbReference type="InterPro" id="IPR011989">
    <property type="entry name" value="ARM-like"/>
</dbReference>
<organism evidence="2 3">
    <name type="scientific">Laodelphax striatellus</name>
    <name type="common">Small brown planthopper</name>
    <name type="synonym">Delphax striatella</name>
    <dbReference type="NCBI Taxonomy" id="195883"/>
    <lineage>
        <taxon>Eukaryota</taxon>
        <taxon>Metazoa</taxon>
        <taxon>Ecdysozoa</taxon>
        <taxon>Arthropoda</taxon>
        <taxon>Hexapoda</taxon>
        <taxon>Insecta</taxon>
        <taxon>Pterygota</taxon>
        <taxon>Neoptera</taxon>
        <taxon>Paraneoptera</taxon>
        <taxon>Hemiptera</taxon>
        <taxon>Auchenorrhyncha</taxon>
        <taxon>Fulgoroidea</taxon>
        <taxon>Delphacidae</taxon>
        <taxon>Criomorphinae</taxon>
        <taxon>Laodelphax</taxon>
    </lineage>
</organism>
<dbReference type="PROSITE" id="PS50166">
    <property type="entry name" value="IMPORTIN_B_NT"/>
    <property type="match status" value="1"/>
</dbReference>
<evidence type="ECO:0000259" key="1">
    <source>
        <dbReference type="PROSITE" id="PS50166"/>
    </source>
</evidence>
<dbReference type="SMR" id="A0A482XBN1"/>
<feature type="domain" description="Importin N-terminal" evidence="1">
    <location>
        <begin position="13"/>
        <end position="70"/>
    </location>
</feature>
<dbReference type="EMBL" id="QKKF02013901">
    <property type="protein sequence ID" value="RZF42878.1"/>
    <property type="molecule type" value="Genomic_DNA"/>
</dbReference>
<comment type="caution">
    <text evidence="2">The sequence shown here is derived from an EMBL/GenBank/DDBJ whole genome shotgun (WGS) entry which is preliminary data.</text>
</comment>
<dbReference type="InterPro" id="IPR001494">
    <property type="entry name" value="Importin-beta_N"/>
</dbReference>
<dbReference type="STRING" id="195883.A0A482XBN1"/>
<dbReference type="GO" id="GO:0031267">
    <property type="term" value="F:small GTPase binding"/>
    <property type="evidence" value="ECO:0007669"/>
    <property type="project" value="InterPro"/>
</dbReference>
<dbReference type="InterPro" id="IPR016024">
    <property type="entry name" value="ARM-type_fold"/>
</dbReference>
<evidence type="ECO:0000313" key="2">
    <source>
        <dbReference type="EMBL" id="RZF42878.1"/>
    </source>
</evidence>
<name>A0A482XBN1_LAOST</name>